<dbReference type="PROSITE" id="PS00718">
    <property type="entry name" value="SIGMA54_2"/>
    <property type="match status" value="1"/>
</dbReference>
<dbReference type="GO" id="GO:0003677">
    <property type="term" value="F:DNA binding"/>
    <property type="evidence" value="ECO:0007669"/>
    <property type="project" value="UniProtKB-KW"/>
</dbReference>
<dbReference type="Gene3D" id="1.10.10.1330">
    <property type="entry name" value="RNA polymerase sigma-54 factor, core-binding domain"/>
    <property type="match status" value="1"/>
</dbReference>
<keyword evidence="5" id="KW-0805">Transcription regulation</keyword>
<dbReference type="GO" id="GO:0006352">
    <property type="term" value="P:DNA-templated transcription initiation"/>
    <property type="evidence" value="ECO:0007669"/>
    <property type="project" value="InterPro"/>
</dbReference>
<dbReference type="GO" id="GO:0016779">
    <property type="term" value="F:nucleotidyltransferase activity"/>
    <property type="evidence" value="ECO:0007669"/>
    <property type="project" value="UniProtKB-KW"/>
</dbReference>
<reference evidence="11 12" key="1">
    <citation type="submission" date="2013-03" db="EMBL/GenBank/DDBJ databases">
        <title>The Genome Sequence of Enterococcus sulfureus ATCC_49903 (PacBio/Illumina hybrid assembly).</title>
        <authorList>
            <consortium name="The Broad Institute Genomics Platform"/>
            <consortium name="The Broad Institute Genome Sequencing Center for Infectious Disease"/>
            <person name="Earl A."/>
            <person name="Russ C."/>
            <person name="Gilmore M."/>
            <person name="Surin D."/>
            <person name="Walker B."/>
            <person name="Young S."/>
            <person name="Zeng Q."/>
            <person name="Gargeya S."/>
            <person name="Fitzgerald M."/>
            <person name="Haas B."/>
            <person name="Abouelleil A."/>
            <person name="Allen A.W."/>
            <person name="Alvarado L."/>
            <person name="Arachchi H.M."/>
            <person name="Berlin A.M."/>
            <person name="Chapman S.B."/>
            <person name="Gainer-Dewar J."/>
            <person name="Goldberg J."/>
            <person name="Griggs A."/>
            <person name="Gujja S."/>
            <person name="Hansen M."/>
            <person name="Howarth C."/>
            <person name="Imamovic A."/>
            <person name="Ireland A."/>
            <person name="Larimer J."/>
            <person name="McCowan C."/>
            <person name="Murphy C."/>
            <person name="Pearson M."/>
            <person name="Poon T.W."/>
            <person name="Priest M."/>
            <person name="Roberts A."/>
            <person name="Saif S."/>
            <person name="Shea T."/>
            <person name="Sisk P."/>
            <person name="Sykes S."/>
            <person name="Wortman J."/>
            <person name="Nusbaum C."/>
            <person name="Birren B."/>
        </authorList>
    </citation>
    <scope>NUCLEOTIDE SEQUENCE [LARGE SCALE GENOMIC DNA]</scope>
    <source>
        <strain evidence="11 12">ATCC 49903</strain>
    </source>
</reference>
<comment type="caution">
    <text evidence="11">The sequence shown here is derived from an EMBL/GenBank/DDBJ whole genome shotgun (WGS) entry which is preliminary data.</text>
</comment>
<evidence type="ECO:0000256" key="2">
    <source>
        <dbReference type="ARBA" id="ARBA00022478"/>
    </source>
</evidence>
<keyword evidence="8" id="KW-0804">Transcription</keyword>
<evidence type="ECO:0000259" key="9">
    <source>
        <dbReference type="Pfam" id="PF04552"/>
    </source>
</evidence>
<dbReference type="Proteomes" id="UP000015961">
    <property type="component" value="Unassembled WGS sequence"/>
</dbReference>
<evidence type="ECO:0000256" key="3">
    <source>
        <dbReference type="ARBA" id="ARBA00022679"/>
    </source>
</evidence>
<keyword evidence="12" id="KW-1185">Reference proteome</keyword>
<protein>
    <submittedName>
        <fullName evidence="11">RNA polymerase sigma-54 factor</fullName>
    </submittedName>
</protein>
<keyword evidence="4" id="KW-0548">Nucleotidyltransferase</keyword>
<dbReference type="EMBL" id="ASWO01000005">
    <property type="protein sequence ID" value="EOT83603.1"/>
    <property type="molecule type" value="Genomic_DNA"/>
</dbReference>
<dbReference type="eggNOG" id="COG1508">
    <property type="taxonomic scope" value="Bacteria"/>
</dbReference>
<dbReference type="AlphaFoldDB" id="S0KR45"/>
<dbReference type="GO" id="GO:0000428">
    <property type="term" value="C:DNA-directed RNA polymerase complex"/>
    <property type="evidence" value="ECO:0007669"/>
    <property type="project" value="UniProtKB-KW"/>
</dbReference>
<evidence type="ECO:0000259" key="10">
    <source>
        <dbReference type="Pfam" id="PF04963"/>
    </source>
</evidence>
<evidence type="ECO:0000313" key="12">
    <source>
        <dbReference type="Proteomes" id="UP000015961"/>
    </source>
</evidence>
<evidence type="ECO:0000313" key="11">
    <source>
        <dbReference type="EMBL" id="EOT83603.1"/>
    </source>
</evidence>
<dbReference type="Gene3D" id="1.10.10.60">
    <property type="entry name" value="Homeodomain-like"/>
    <property type="match status" value="1"/>
</dbReference>
<evidence type="ECO:0000256" key="1">
    <source>
        <dbReference type="ARBA" id="ARBA00008798"/>
    </source>
</evidence>
<dbReference type="GO" id="GO:0016987">
    <property type="term" value="F:sigma factor activity"/>
    <property type="evidence" value="ECO:0007669"/>
    <property type="project" value="UniProtKB-KW"/>
</dbReference>
<dbReference type="NCBIfam" id="TIGR02395">
    <property type="entry name" value="rpoN_sigma"/>
    <property type="match status" value="1"/>
</dbReference>
<comment type="similarity">
    <text evidence="1">Belongs to the sigma-54 factor family.</text>
</comment>
<dbReference type="PIRSF" id="PIRSF000774">
    <property type="entry name" value="RpoN"/>
    <property type="match status" value="1"/>
</dbReference>
<dbReference type="PRINTS" id="PR00045">
    <property type="entry name" value="SIGMA54FCT"/>
</dbReference>
<accession>S0KR45</accession>
<evidence type="ECO:0000256" key="5">
    <source>
        <dbReference type="ARBA" id="ARBA00023015"/>
    </source>
</evidence>
<dbReference type="PATRIC" id="fig|1140003.3.peg.1309"/>
<sequence>MKFEQQLSQQQKQTQKLALTQQLQQSLQVLHYSSEELFDFINQQTLDNPLIELNDRYFSGLSHRGHTASTYEVNFGQLQDNRQSLFDFLVGQVHLNYRDTALRNRILRLIEYIDPNGWLVTPLDQIAKEHQESYLEWLDALTLLQQLDPPGIGAQNLQECLMLQTERDSQAPELAYLILESYFMLFVERKWAQIAEELKCSINEIQRVFDYVQTLTPKPGAAFEQEEGLLIIPDLEVMIDHDNVSLTSLRSMQPPLKFNQAYYDELNETKNEEVTQFLKSNRKTFDWLKQTLDQRENTILRIGELIVQRQISFFLEDHHPLNPLTMREVAEALELHESTVSRAVNKKYMSTPFGTYELKSFFTTRVLTSSGEEIATTQVKEHLKRMIEHEEKRKPLSDQKLADLLSNIGFTISRRTVTKYREALGLPTSKNRKRFE</sequence>
<proteinExistence type="inferred from homology"/>
<dbReference type="Pfam" id="PF04552">
    <property type="entry name" value="Sigma54_DBD"/>
    <property type="match status" value="1"/>
</dbReference>
<dbReference type="OrthoDB" id="9814402at2"/>
<keyword evidence="3" id="KW-0808">Transferase</keyword>
<dbReference type="Pfam" id="PF04963">
    <property type="entry name" value="Sigma54_CBD"/>
    <property type="match status" value="1"/>
</dbReference>
<dbReference type="PROSITE" id="PS50044">
    <property type="entry name" value="SIGMA54_3"/>
    <property type="match status" value="1"/>
</dbReference>
<dbReference type="InterPro" id="IPR007634">
    <property type="entry name" value="RNA_pol_sigma_54_DNA-bd"/>
</dbReference>
<evidence type="ECO:0000256" key="7">
    <source>
        <dbReference type="ARBA" id="ARBA00023125"/>
    </source>
</evidence>
<dbReference type="Pfam" id="PF00309">
    <property type="entry name" value="Sigma54_AID"/>
    <property type="match status" value="1"/>
</dbReference>
<dbReference type="PANTHER" id="PTHR32248:SF4">
    <property type="entry name" value="RNA POLYMERASE SIGMA-54 FACTOR"/>
    <property type="match status" value="1"/>
</dbReference>
<evidence type="ECO:0000256" key="8">
    <source>
        <dbReference type="ARBA" id="ARBA00023163"/>
    </source>
</evidence>
<dbReference type="InterPro" id="IPR000394">
    <property type="entry name" value="RNA_pol_sigma_54"/>
</dbReference>
<evidence type="ECO:0000256" key="6">
    <source>
        <dbReference type="ARBA" id="ARBA00023082"/>
    </source>
</evidence>
<gene>
    <name evidence="11" type="ORF">I573_01326</name>
</gene>
<dbReference type="InterPro" id="IPR007046">
    <property type="entry name" value="RNA_pol_sigma_54_core-bd"/>
</dbReference>
<dbReference type="PANTHER" id="PTHR32248">
    <property type="entry name" value="RNA POLYMERASE SIGMA-54 FACTOR"/>
    <property type="match status" value="1"/>
</dbReference>
<keyword evidence="2" id="KW-0240">DNA-directed RNA polymerase</keyword>
<dbReference type="RefSeq" id="WP_016185803.1">
    <property type="nucleotide sequence ID" value="NZ_ASWO01000005.1"/>
</dbReference>
<keyword evidence="6" id="KW-0731">Sigma factor</keyword>
<dbReference type="GO" id="GO:0001216">
    <property type="term" value="F:DNA-binding transcription activator activity"/>
    <property type="evidence" value="ECO:0007669"/>
    <property type="project" value="InterPro"/>
</dbReference>
<evidence type="ECO:0000256" key="4">
    <source>
        <dbReference type="ARBA" id="ARBA00022695"/>
    </source>
</evidence>
<name>S0KR45_9ENTE</name>
<keyword evidence="7" id="KW-0238">DNA-binding</keyword>
<feature type="domain" description="RNA polymerase sigma factor 54 DNA-binding" evidence="9">
    <location>
        <begin position="276"/>
        <end position="434"/>
    </location>
</feature>
<organism evidence="11 12">
    <name type="scientific">Enterococcus sulfureus ATCC 49903</name>
    <dbReference type="NCBI Taxonomy" id="1140003"/>
    <lineage>
        <taxon>Bacteria</taxon>
        <taxon>Bacillati</taxon>
        <taxon>Bacillota</taxon>
        <taxon>Bacilli</taxon>
        <taxon>Lactobacillales</taxon>
        <taxon>Enterococcaceae</taxon>
        <taxon>Enterococcus</taxon>
    </lineage>
</organism>
<dbReference type="PROSITE" id="PS00717">
    <property type="entry name" value="SIGMA54_1"/>
    <property type="match status" value="1"/>
</dbReference>
<dbReference type="InterPro" id="IPR038709">
    <property type="entry name" value="RpoN_core-bd_sf"/>
</dbReference>
<dbReference type="STRING" id="1140003.OMY_01354"/>
<feature type="domain" description="RNA polymerase sigma factor 54 core-binding" evidence="10">
    <location>
        <begin position="77"/>
        <end position="262"/>
    </location>
</feature>